<dbReference type="VEuPathDB" id="TriTrypDB:C3747_13g138"/>
<dbReference type="VEuPathDB" id="TriTrypDB:TcCLB.507257.50"/>
<evidence type="ECO:0000256" key="1">
    <source>
        <dbReference type="SAM" id="Coils"/>
    </source>
</evidence>
<feature type="region of interest" description="Disordered" evidence="2">
    <location>
        <begin position="2624"/>
        <end position="2644"/>
    </location>
</feature>
<feature type="domain" description="Flagellar attachment zone protein 1 conserved" evidence="3">
    <location>
        <begin position="1574"/>
        <end position="1660"/>
    </location>
</feature>
<dbReference type="VEuPathDB" id="TriTrypDB:TCSYLVIO_004351"/>
<reference evidence="4 5" key="1">
    <citation type="journal article" date="2018" name="Microb. Genom.">
        <title>Expanding an expanded genome: long-read sequencing of Trypanosoma cruzi.</title>
        <authorList>
            <person name="Berna L."/>
            <person name="Rodriguez M."/>
            <person name="Chiribao M.L."/>
            <person name="Parodi-Talice A."/>
            <person name="Pita S."/>
            <person name="Rijo G."/>
            <person name="Alvarez-Valin F."/>
            <person name="Robello C."/>
        </authorList>
    </citation>
    <scope>NUCLEOTIDE SEQUENCE [LARGE SCALE GENOMIC DNA]</scope>
    <source>
        <strain evidence="4 5">TCC</strain>
    </source>
</reference>
<dbReference type="VEuPathDB" id="TriTrypDB:Tc_MARK_2676"/>
<evidence type="ECO:0000256" key="2">
    <source>
        <dbReference type="SAM" id="MobiDB-lite"/>
    </source>
</evidence>
<feature type="domain" description="Flagellar attachment zone protein 1 conserved" evidence="3">
    <location>
        <begin position="1092"/>
        <end position="1178"/>
    </location>
</feature>
<feature type="domain" description="Flagellar attachment zone protein 1 conserved" evidence="3">
    <location>
        <begin position="610"/>
        <end position="696"/>
    </location>
</feature>
<dbReference type="VEuPathDB" id="TriTrypDB:Tc_MARK_3150"/>
<dbReference type="VEuPathDB" id="TriTrypDB:BCY84_15191"/>
<dbReference type="VEuPathDB" id="TriTrypDB:TCDM_06504"/>
<dbReference type="VEuPathDB" id="TriTrypDB:C4B63_23g128"/>
<evidence type="ECO:0000313" key="4">
    <source>
        <dbReference type="EMBL" id="PWV18518.1"/>
    </source>
</evidence>
<protein>
    <recommendedName>
        <fullName evidence="3">Flagellar attachment zone protein 1 conserved domain-containing protein</fullName>
    </recommendedName>
</protein>
<dbReference type="EMBL" id="PRFC01000013">
    <property type="protein sequence ID" value="PWV18518.1"/>
    <property type="molecule type" value="Genomic_DNA"/>
</dbReference>
<dbReference type="InterPro" id="IPR056614">
    <property type="entry name" value="FAZ1_cons"/>
</dbReference>
<feature type="compositionally biased region" description="Polar residues" evidence="2">
    <location>
        <begin position="2632"/>
        <end position="2641"/>
    </location>
</feature>
<dbReference type="VEuPathDB" id="TriTrypDB:C4B63_23g129"/>
<evidence type="ECO:0000259" key="3">
    <source>
        <dbReference type="Pfam" id="PF23398"/>
    </source>
</evidence>
<feature type="domain" description="Flagellar attachment zone protein 1 conserved" evidence="3">
    <location>
        <begin position="128"/>
        <end position="214"/>
    </location>
</feature>
<proteinExistence type="predicted"/>
<dbReference type="Proteomes" id="UP000246078">
    <property type="component" value="Unassembled WGS sequence"/>
</dbReference>
<dbReference type="PANTHER" id="PTHR36685">
    <property type="match status" value="1"/>
</dbReference>
<dbReference type="VEuPathDB" id="TriTrypDB:ECC02_001696"/>
<feature type="domain" description="Flagellar attachment zone protein 1 conserved" evidence="3">
    <location>
        <begin position="369"/>
        <end position="455"/>
    </location>
</feature>
<evidence type="ECO:0000313" key="5">
    <source>
        <dbReference type="Proteomes" id="UP000246078"/>
    </source>
</evidence>
<dbReference type="Pfam" id="PF23398">
    <property type="entry name" value="FAZ1_cons"/>
    <property type="match status" value="7"/>
</dbReference>
<dbReference type="VEuPathDB" id="TriTrypDB:TcBrA4_0129510"/>
<dbReference type="VEuPathDB" id="TriTrypDB:TcCL_ESM08038"/>
<dbReference type="VEuPathDB" id="TriTrypDB:TcCL_Unassigned06136"/>
<feature type="coiled-coil region" evidence="1">
    <location>
        <begin position="2291"/>
        <end position="2386"/>
    </location>
</feature>
<dbReference type="VEuPathDB" id="TriTrypDB:TcCLB.510329.260"/>
<keyword evidence="1" id="KW-0175">Coiled coil</keyword>
<feature type="domain" description="Flagellar attachment zone protein 1 conserved" evidence="3">
    <location>
        <begin position="1333"/>
        <end position="1419"/>
    </location>
</feature>
<sequence>MEMAITKLEKKSTEVPGTKTLHAAEEMARYGDDVPLRLLTSCTDAANALEKLRKALPDGFVSSGGKEGIADVICQQTKALQGYTSRMENELAALRSSDKELRQLVEDLRAHDERWELNPKRTARAAKTHQKRQLEGSDWGTVLRSRPVELQRALITDAADACHVEPECITNVVMAADGLLSFDVQHDPSVSAEELSGRVNEYPFRTVRRVYQRRTAPKDGLDLLEEQLAEKEQKVVELREFMEMAVTTLGNPDAAPRVSEVRSAAEEMARYGDDVPLRLLTSCTDAANALEKLRKALPDGFVSSGGKEGIADVICQQTKALQGYTSRMENELAALRSSDKELRQLVEDLRAHDERWELNPKRTARAAKTHQKRQLEGSDWGTVLRSRPVELQRALITDAADACHVEPECITNVVMAADGLLSFDVQHDPSVSAEELSGRVNEYPFRTVRRVYQRRTAPKDGLDLLEEQLAEKEQKVVELREFMEMAVTTLGNPDAAPRVSEVRSAAEEMARYGDDVPLRLLTSCTDAANALEKLRKALPDGFVSSGGKEGIADVICQQTKALQGYTSRMENELAALRSSDKELRQLVEDLRAHDERWELNPKRTARAAKTHQKRQLEGSDWGTVLRSRPVELQRALITDAADACHVEPECITNVVMAADGLLSFDVQHDPSVSAEELSGRVNEYPFRTVRRVYQRRTAPKDGLDLLEEQLAEKEQKVVELREFMEMAVTTLGNPDAAPRVSEVRSAAEEMARYGDDVPLRLLTSCTDAANALEKLRKALPDGFVSSGGKEGIADVICQQTKALQGYTSRMENELAALRSSDKELRQLVEDLRAHDERWELNPKRTARAAKTHQKRQLEGSDWGTVLRSRPVELQRALITDAADACHVEPECITNVVMAADGLLSFDVQHDPSVSAEELSGRVNEYPFRTVRRVYQRRTAPKDGLDLLEEQLAEKEQKVVELREFMEMAVTTLGNPDAAPRVSEVRSAAEEMARYGDDVPLRLLTSCTDAANALEKLRKALPDGFVSSGGKEGIADVICQQTKALQGYTSRMENELAALRSSDKELRQLVEDLRAHDERWELNPKRTARAAKTHQKRQLEGSDWGTVLRSRPVELQRALITDAADACHVEPECITNVVMAADGLLSFDVQHDPSVSAEELSGRVNEYPFRTVRRVYQRRTAPKDGLDLLEEQLAEKEQKVVELREFMEMAVTTLGNPDAAPRVSEVRSAAEEMARYGDDVPLRLLTSCTDAANALEKLRKALPDGFVSSGGKEGIADVICQQTKALQGYTSRMENELAALRSSDKELRQLVEDLRAHDERWELNPKRTARAAKTHQKRQLEGSDWGTVLRSRPVELQRALITDAADACHVEPECITNVVMAADGLLSFDVQHDPSVSAEELSGRVNEYPFRTVRRVYQRRTAPKDGLDLLEEQLAEKEQKVVELREFMEMAVTTLGNPDAAPRVSEVRSAAEEMARYGDDVPLRLLTSCTDAANALEKLRKALPDGFVSSGGKEGIADVICQQTKALQGYTSRMENELAALRSSDKELRQLVEDLRAHDERWELNPKRTARAAKTHQKRQLEGSDWGTVLRSRPVELQRALITDAADACHVEPECITNVVMAADGLLSFDVQHDPSVSAEELSGRVNEYPFRTVRRVYQRRTAPKDGLDLLEEQLAEKEQKVVELREFMEMAVTTLGNPDAAPRVSEVRSAAEEMARYGDDVPLRLLTSCTDAANALEKLRKALPDGFVSSGEFDSIVDVACNRAAELNDKVVQLLKELQDSKSFAVFLREVLQEAASRILVLANYTPFSHPPSLFKTFDEKVASLSWCGSEINLDAFEGSPDARDSLDVVKDHLLQDLSLTANGPSTAGVLRSFNGALGQMYEMLTRCKKFFLEQERLAGQEGEKRVLLVKAVKDAVAALQGWSVASGGFATEGMDELQLVTDMRQESEVASNTLARLRQLLSGKAVGKKVGSGSLNELHGDESLIVQLPVIETHEDLLNAVSKVYDRLQEVGQAYNDIYSAFIQFVPEPSPIINDMSWNVSCVAPPTSLSYDPVKRAEFVIRGMHSYIEGKGREVKELRGVMRRGIVALGGAEESDTDDDLMDQRRSAAKSTAVGEKLAVLCRETGDAIEDTRKALGLPNEGKLRLPAVISNLEEKMQELDLVTMESALLVREVRSTHTDTQESSSNLSRNLRPKRKPAALVVDDLKSGWTNAVRPLHPSLSSAEAGTPNLKPDELLRQMRIELQDKNAEIRELFGACRTVVSLLDGSYKANVQPPQCEGALVPLLTTQAEELERALRLAEEVISSFEVQGTSGVGNYLTLLASQLASLRIEKEKLQEEMNKHKKENTQLVTEFNEEISCLKKQNEILLKRLKSLQEKLGALEKLRHLRAKEMMEILRLRTVKEHLGRSVILWLGKVVATCTAEARGAANEQKRLSIAIVQKQHQQNQLAKLLAIALHSLPGEKTTNADVLDTENALIQCALEDEGAALEAFARKRLDAAKVWMQSFLRALSSVVSLRADTVALRQLIANCWRGRLEEAYGQVLNAAFKEIADFDKQKKMECDFLRNRARDREEIARENRSLSCEIAGMKEQLGLAQDYMALQDEKIIKLQRENRDLRIGGVLRREEKESNTSTDATPSKSLRGGSGVERIMIARAKKLALEAINAMAGKNLAACIGEVAELTLEMYRRTSAALEDVYNAQNAPLGPLSAVVEARLQELQNMRGVQNDIVARLPELFRVPYVN</sequence>
<accession>A0A2V2XCE0</accession>
<name>A0A2V2XCE0_TRYCR</name>
<comment type="caution">
    <text evidence="4">The sequence shown here is derived from an EMBL/GenBank/DDBJ whole genome shotgun (WGS) entry which is preliminary data.</text>
</comment>
<feature type="domain" description="Flagellar attachment zone protein 1 conserved" evidence="3">
    <location>
        <begin position="851"/>
        <end position="937"/>
    </location>
</feature>
<gene>
    <name evidence="4" type="ORF">C3747_13g138</name>
</gene>
<dbReference type="PANTHER" id="PTHR36685:SF1">
    <property type="match status" value="1"/>
</dbReference>
<dbReference type="VEuPathDB" id="TriTrypDB:TcG_04062"/>
<feature type="region of interest" description="Disordered" evidence="2">
    <location>
        <begin position="2176"/>
        <end position="2196"/>
    </location>
</feature>
<organism evidence="4 5">
    <name type="scientific">Trypanosoma cruzi</name>
    <dbReference type="NCBI Taxonomy" id="5693"/>
    <lineage>
        <taxon>Eukaryota</taxon>
        <taxon>Discoba</taxon>
        <taxon>Euglenozoa</taxon>
        <taxon>Kinetoplastea</taxon>
        <taxon>Metakinetoplastina</taxon>
        <taxon>Trypanosomatida</taxon>
        <taxon>Trypanosomatidae</taxon>
        <taxon>Trypanosoma</taxon>
        <taxon>Schizotrypanum</taxon>
    </lineage>
</organism>
<dbReference type="VEuPathDB" id="TriTrypDB:Tc_MARK_3151"/>
<dbReference type="SMART" id="SM00713">
    <property type="entry name" value="GYR"/>
    <property type="match status" value="7"/>
</dbReference>
<dbReference type="InterPro" id="IPR004011">
    <property type="entry name" value="Gyr_motif"/>
</dbReference>